<keyword evidence="1" id="KW-1133">Transmembrane helix</keyword>
<feature type="transmembrane region" description="Helical" evidence="1">
    <location>
        <begin position="43"/>
        <end position="63"/>
    </location>
</feature>
<dbReference type="EMBL" id="MU071087">
    <property type="protein sequence ID" value="KAF5826282.1"/>
    <property type="molecule type" value="Genomic_DNA"/>
</dbReference>
<accession>A0ABQ7FV57</accession>
<protein>
    <submittedName>
        <fullName evidence="2">Uncharacterized protein</fullName>
    </submittedName>
</protein>
<evidence type="ECO:0000313" key="2">
    <source>
        <dbReference type="EMBL" id="KAF5826282.1"/>
    </source>
</evidence>
<evidence type="ECO:0000313" key="3">
    <source>
        <dbReference type="Proteomes" id="UP000815325"/>
    </source>
</evidence>
<sequence>MVQCCGNLTSTHACAAWRIIDIICADLMLARSAAHVLGINHPFIASLPNVVLPSVLVALIFLRGGNVRLEQFTKFTGYCVLLTIAIQLVVDARAIVRHAVTHYNSTVVTRTVFFCLLGFSCFVAPMRYPSDYW</sequence>
<proteinExistence type="predicted"/>
<dbReference type="Proteomes" id="UP000815325">
    <property type="component" value="Unassembled WGS sequence"/>
</dbReference>
<comment type="caution">
    <text evidence="2">The sequence shown here is derived from an EMBL/GenBank/DDBJ whole genome shotgun (WGS) entry which is preliminary data.</text>
</comment>
<evidence type="ECO:0000256" key="1">
    <source>
        <dbReference type="SAM" id="Phobius"/>
    </source>
</evidence>
<keyword evidence="3" id="KW-1185">Reference proteome</keyword>
<name>A0ABQ7FV57_DUNSA</name>
<feature type="transmembrane region" description="Helical" evidence="1">
    <location>
        <begin position="107"/>
        <end position="128"/>
    </location>
</feature>
<feature type="transmembrane region" description="Helical" evidence="1">
    <location>
        <begin position="75"/>
        <end position="95"/>
    </location>
</feature>
<gene>
    <name evidence="2" type="ORF">DUNSADRAFT_3777</name>
</gene>
<organism evidence="2 3">
    <name type="scientific">Dunaliella salina</name>
    <name type="common">Green alga</name>
    <name type="synonym">Protococcus salinus</name>
    <dbReference type="NCBI Taxonomy" id="3046"/>
    <lineage>
        <taxon>Eukaryota</taxon>
        <taxon>Viridiplantae</taxon>
        <taxon>Chlorophyta</taxon>
        <taxon>core chlorophytes</taxon>
        <taxon>Chlorophyceae</taxon>
        <taxon>CS clade</taxon>
        <taxon>Chlamydomonadales</taxon>
        <taxon>Dunaliellaceae</taxon>
        <taxon>Dunaliella</taxon>
    </lineage>
</organism>
<reference evidence="2" key="1">
    <citation type="submission" date="2017-08" db="EMBL/GenBank/DDBJ databases">
        <authorList>
            <person name="Polle J.E."/>
            <person name="Barry K."/>
            <person name="Cushman J."/>
            <person name="Schmutz J."/>
            <person name="Tran D."/>
            <person name="Hathwaick L.T."/>
            <person name="Yim W.C."/>
            <person name="Jenkins J."/>
            <person name="Mckie-Krisberg Z.M."/>
            <person name="Prochnik S."/>
            <person name="Lindquist E."/>
            <person name="Dockter R.B."/>
            <person name="Adam C."/>
            <person name="Molina H."/>
            <person name="Bunkerborg J."/>
            <person name="Jin E."/>
            <person name="Buchheim M."/>
            <person name="Magnuson J."/>
        </authorList>
    </citation>
    <scope>NUCLEOTIDE SEQUENCE</scope>
    <source>
        <strain evidence="2">CCAP 19/18</strain>
    </source>
</reference>
<keyword evidence="1" id="KW-0812">Transmembrane</keyword>
<keyword evidence="1" id="KW-0472">Membrane</keyword>